<dbReference type="CDD" id="cd06225">
    <property type="entry name" value="HAMP"/>
    <property type="match status" value="1"/>
</dbReference>
<evidence type="ECO:0000259" key="7">
    <source>
        <dbReference type="PROSITE" id="PS50111"/>
    </source>
</evidence>
<accession>A0ABP6N7Z2</accession>
<feature type="transmembrane region" description="Helical" evidence="6">
    <location>
        <begin position="187"/>
        <end position="207"/>
    </location>
</feature>
<dbReference type="SMART" id="SM00283">
    <property type="entry name" value="MA"/>
    <property type="match status" value="1"/>
</dbReference>
<comment type="caution">
    <text evidence="9">The sequence shown here is derived from an EMBL/GenBank/DDBJ whole genome shotgun (WGS) entry which is preliminary data.</text>
</comment>
<dbReference type="InterPro" id="IPR004090">
    <property type="entry name" value="Chemotax_Me-accpt_rcpt"/>
</dbReference>
<evidence type="ECO:0000256" key="4">
    <source>
        <dbReference type="ARBA" id="ARBA00029447"/>
    </source>
</evidence>
<feature type="domain" description="HAMP" evidence="8">
    <location>
        <begin position="208"/>
        <end position="260"/>
    </location>
</feature>
<dbReference type="EMBL" id="BAAAUT010000024">
    <property type="protein sequence ID" value="GAA3138925.1"/>
    <property type="molecule type" value="Genomic_DNA"/>
</dbReference>
<dbReference type="PANTHER" id="PTHR32089">
    <property type="entry name" value="METHYL-ACCEPTING CHEMOTAXIS PROTEIN MCPB"/>
    <property type="match status" value="1"/>
</dbReference>
<evidence type="ECO:0000313" key="9">
    <source>
        <dbReference type="EMBL" id="GAA3138925.1"/>
    </source>
</evidence>
<name>A0ABP6N7Z2_9ACTN</name>
<dbReference type="Pfam" id="PF00015">
    <property type="entry name" value="MCPsignal"/>
    <property type="match status" value="1"/>
</dbReference>
<evidence type="ECO:0000256" key="2">
    <source>
        <dbReference type="ARBA" id="ARBA00022989"/>
    </source>
</evidence>
<keyword evidence="2 6" id="KW-1133">Transmembrane helix</keyword>
<evidence type="ECO:0000256" key="3">
    <source>
        <dbReference type="ARBA" id="ARBA00023224"/>
    </source>
</evidence>
<evidence type="ECO:0008006" key="11">
    <source>
        <dbReference type="Google" id="ProtNLM"/>
    </source>
</evidence>
<dbReference type="PROSITE" id="PS50885">
    <property type="entry name" value="HAMP"/>
    <property type="match status" value="1"/>
</dbReference>
<evidence type="ECO:0000259" key="8">
    <source>
        <dbReference type="PROSITE" id="PS50885"/>
    </source>
</evidence>
<feature type="domain" description="Methyl-accepting transducer" evidence="7">
    <location>
        <begin position="272"/>
        <end position="508"/>
    </location>
</feature>
<keyword evidence="3 5" id="KW-0807">Transducer</keyword>
<evidence type="ECO:0000256" key="1">
    <source>
        <dbReference type="ARBA" id="ARBA00022692"/>
    </source>
</evidence>
<keyword evidence="1 6" id="KW-0812">Transmembrane</keyword>
<evidence type="ECO:0000256" key="5">
    <source>
        <dbReference type="PROSITE-ProRule" id="PRU00284"/>
    </source>
</evidence>
<keyword evidence="6" id="KW-0472">Membrane</keyword>
<dbReference type="Gene3D" id="1.10.287.950">
    <property type="entry name" value="Methyl-accepting chemotaxis protein"/>
    <property type="match status" value="1"/>
</dbReference>
<dbReference type="PRINTS" id="PR00260">
    <property type="entry name" value="CHEMTRNSDUCR"/>
</dbReference>
<dbReference type="SUPFAM" id="SSF58113">
    <property type="entry name" value="Apolipoprotein A-I"/>
    <property type="match status" value="1"/>
</dbReference>
<dbReference type="SUPFAM" id="SSF58104">
    <property type="entry name" value="Methyl-accepting chemotaxis protein (MCP) signaling domain"/>
    <property type="match status" value="1"/>
</dbReference>
<proteinExistence type="inferred from homology"/>
<dbReference type="PANTHER" id="PTHR32089:SF112">
    <property type="entry name" value="LYSOZYME-LIKE PROTEIN-RELATED"/>
    <property type="match status" value="1"/>
</dbReference>
<dbReference type="Proteomes" id="UP001500320">
    <property type="component" value="Unassembled WGS sequence"/>
</dbReference>
<dbReference type="SMART" id="SM00304">
    <property type="entry name" value="HAMP"/>
    <property type="match status" value="1"/>
</dbReference>
<dbReference type="InterPro" id="IPR003660">
    <property type="entry name" value="HAMP_dom"/>
</dbReference>
<comment type="similarity">
    <text evidence="4">Belongs to the methyl-accepting chemotaxis (MCP) protein family.</text>
</comment>
<keyword evidence="10" id="KW-1185">Reference proteome</keyword>
<sequence length="524" mass="55102">MIRLSDLGVAKRLGLIVAVGMLSLGTVSTIGIVSQNRLSDQAELVSALNTATGMLNHLDTREAELKVDAYLAVIGDDVDELATEVPEDVETVNEAVARFDALTLPADLEAKFEEVRRNVEPMNRFILDFVAQAQSDPTAARARMSEVDVQNDALIDTPMDALKEALVPRTEQAQAELHDMVASTRTLSLVITLIAAVLLVLLSVPLVRSIIRPIERVGRAVAALAAGDLTSRSGVDSKDELGRMAAGLDQAIESLRASLRQISGNAATLADASTGLTTVAGDIAGAANDADARTRAASAQSEEVSRHVQMVAAGSEEMGLSIKEIAQSTDEAARIAGSAVTEAERATRTIAALGESSVQIGQVLKLITSIAEQTNLLALNATIEAARAGEMGKGFAVVAGEVKELAQETAKATDDISTRVAAIQRDTEGAVEVIDRISEVIAKINEYQTTIASAVEQQTATTQEMSRGIADAAAGSDRIARDIAEVASASDQSLQGMRQAEQASGEVARTADELRALVGRFRLD</sequence>
<evidence type="ECO:0000256" key="6">
    <source>
        <dbReference type="SAM" id="Phobius"/>
    </source>
</evidence>
<dbReference type="InterPro" id="IPR004089">
    <property type="entry name" value="MCPsignal_dom"/>
</dbReference>
<protein>
    <recommendedName>
        <fullName evidence="11">Methyl-accepting chemotaxis protein</fullName>
    </recommendedName>
</protein>
<organism evidence="9 10">
    <name type="scientific">Planomonospora alba</name>
    <dbReference type="NCBI Taxonomy" id="161354"/>
    <lineage>
        <taxon>Bacteria</taxon>
        <taxon>Bacillati</taxon>
        <taxon>Actinomycetota</taxon>
        <taxon>Actinomycetes</taxon>
        <taxon>Streptosporangiales</taxon>
        <taxon>Streptosporangiaceae</taxon>
        <taxon>Planomonospora</taxon>
    </lineage>
</organism>
<dbReference type="Pfam" id="PF00672">
    <property type="entry name" value="HAMP"/>
    <property type="match status" value="1"/>
</dbReference>
<evidence type="ECO:0000313" key="10">
    <source>
        <dbReference type="Proteomes" id="UP001500320"/>
    </source>
</evidence>
<dbReference type="RefSeq" id="WP_344860281.1">
    <property type="nucleotide sequence ID" value="NZ_BAAAUT010000024.1"/>
</dbReference>
<reference evidence="10" key="1">
    <citation type="journal article" date="2019" name="Int. J. Syst. Evol. Microbiol.">
        <title>The Global Catalogue of Microorganisms (GCM) 10K type strain sequencing project: providing services to taxonomists for standard genome sequencing and annotation.</title>
        <authorList>
            <consortium name="The Broad Institute Genomics Platform"/>
            <consortium name="The Broad Institute Genome Sequencing Center for Infectious Disease"/>
            <person name="Wu L."/>
            <person name="Ma J."/>
        </authorList>
    </citation>
    <scope>NUCLEOTIDE SEQUENCE [LARGE SCALE GENOMIC DNA]</scope>
    <source>
        <strain evidence="10">JCM 9373</strain>
    </source>
</reference>
<gene>
    <name evidence="9" type="ORF">GCM10010466_32540</name>
</gene>
<dbReference type="PROSITE" id="PS50111">
    <property type="entry name" value="CHEMOTAXIS_TRANSDUC_2"/>
    <property type="match status" value="1"/>
</dbReference>